<dbReference type="AlphaFoldDB" id="A0A9D5JWH1"/>
<gene>
    <name evidence="1" type="ORF">GF339_11670</name>
</gene>
<reference evidence="1" key="1">
    <citation type="submission" date="2019-11" db="EMBL/GenBank/DDBJ databases">
        <title>Microbial mats filling the niche in hypersaline microbial mats.</title>
        <authorList>
            <person name="Wong H.L."/>
            <person name="Macleod F.I."/>
            <person name="White R.A. III"/>
            <person name="Burns B.P."/>
        </authorList>
    </citation>
    <scope>NUCLEOTIDE SEQUENCE</scope>
    <source>
        <strain evidence="1">Rbin_158</strain>
    </source>
</reference>
<proteinExistence type="predicted"/>
<accession>A0A9D5JWH1</accession>
<comment type="caution">
    <text evidence="1">The sequence shown here is derived from an EMBL/GenBank/DDBJ whole genome shotgun (WGS) entry which is preliminary data.</text>
</comment>
<protein>
    <submittedName>
        <fullName evidence="1">Uncharacterized protein</fullName>
    </submittedName>
</protein>
<name>A0A9D5JWH1_9BACT</name>
<organism evidence="1 2">
    <name type="scientific">candidate division KSB3 bacterium</name>
    <dbReference type="NCBI Taxonomy" id="2044937"/>
    <lineage>
        <taxon>Bacteria</taxon>
        <taxon>candidate division KSB3</taxon>
    </lineage>
</organism>
<sequence length="97" mass="11118">MTLDAFHASLTQPTPPVSLSPELQALWLDANGEWDAAHSIVQAMQTFDAMWVHAYLHREEGVIWNAEYWYSRVGKYLPEVSLEEEWEQIATTLLSAQ</sequence>
<evidence type="ECO:0000313" key="1">
    <source>
        <dbReference type="EMBL" id="MBD3325236.1"/>
    </source>
</evidence>
<evidence type="ECO:0000313" key="2">
    <source>
        <dbReference type="Proteomes" id="UP000649604"/>
    </source>
</evidence>
<dbReference type="Proteomes" id="UP000649604">
    <property type="component" value="Unassembled WGS sequence"/>
</dbReference>
<dbReference type="EMBL" id="WJJP01000382">
    <property type="protein sequence ID" value="MBD3325236.1"/>
    <property type="molecule type" value="Genomic_DNA"/>
</dbReference>